<evidence type="ECO:0000313" key="3">
    <source>
        <dbReference type="Proteomes" id="UP000019335"/>
    </source>
</evidence>
<keyword evidence="3" id="KW-1185">Reference proteome</keyword>
<keyword evidence="1" id="KW-0732">Signal</keyword>
<dbReference type="Proteomes" id="UP000019335">
    <property type="component" value="Unassembled WGS sequence"/>
</dbReference>
<comment type="caution">
    <text evidence="2">The sequence shown here is derived from an EMBL/GenBank/DDBJ whole genome shotgun (WGS) entry which is preliminary data.</text>
</comment>
<organism evidence="2 3">
    <name type="scientific">Nannochloropsis gaditana</name>
    <dbReference type="NCBI Taxonomy" id="72520"/>
    <lineage>
        <taxon>Eukaryota</taxon>
        <taxon>Sar</taxon>
        <taxon>Stramenopiles</taxon>
        <taxon>Ochrophyta</taxon>
        <taxon>Eustigmatophyceae</taxon>
        <taxon>Eustigmatales</taxon>
        <taxon>Monodopsidaceae</taxon>
        <taxon>Nannochloropsis</taxon>
    </lineage>
</organism>
<name>W7T4P9_9STRA</name>
<accession>W7T4P9</accession>
<sequence>MLSRWQSLSFTCRWSWKWLACFFPPLGSQRAWTCAFPGSYEAETKCTRRKVKMPVSIQPCNQDTGMVLVCDAEMVAYEGKTRKLRCSVCPISRLWAKKARESPGSLQEDGRFLYSL</sequence>
<proteinExistence type="predicted"/>
<dbReference type="AlphaFoldDB" id="W7T4P9"/>
<protein>
    <recommendedName>
        <fullName evidence="4">Secreted protein</fullName>
    </recommendedName>
</protein>
<feature type="chain" id="PRO_5004900392" description="Secreted protein" evidence="1">
    <location>
        <begin position="29"/>
        <end position="116"/>
    </location>
</feature>
<gene>
    <name evidence="2" type="ORF">Naga_100798g2</name>
</gene>
<reference evidence="2 3" key="1">
    <citation type="journal article" date="2014" name="Mol. Plant">
        <title>Chromosome Scale Genome Assembly and Transcriptome Profiling of Nannochloropsis gaditana in Nitrogen Depletion.</title>
        <authorList>
            <person name="Corteggiani Carpinelli E."/>
            <person name="Telatin A."/>
            <person name="Vitulo N."/>
            <person name="Forcato C."/>
            <person name="D'Angelo M."/>
            <person name="Schiavon R."/>
            <person name="Vezzi A."/>
            <person name="Giacometti G.M."/>
            <person name="Morosinotto T."/>
            <person name="Valle G."/>
        </authorList>
    </citation>
    <scope>NUCLEOTIDE SEQUENCE [LARGE SCALE GENOMIC DNA]</scope>
    <source>
        <strain evidence="2 3">B-31</strain>
    </source>
</reference>
<evidence type="ECO:0008006" key="4">
    <source>
        <dbReference type="Google" id="ProtNLM"/>
    </source>
</evidence>
<evidence type="ECO:0000313" key="2">
    <source>
        <dbReference type="EMBL" id="EWM21542.1"/>
    </source>
</evidence>
<evidence type="ECO:0000256" key="1">
    <source>
        <dbReference type="SAM" id="SignalP"/>
    </source>
</evidence>
<feature type="signal peptide" evidence="1">
    <location>
        <begin position="1"/>
        <end position="28"/>
    </location>
</feature>
<dbReference type="EMBL" id="AZIL01002453">
    <property type="protein sequence ID" value="EWM21542.1"/>
    <property type="molecule type" value="Genomic_DNA"/>
</dbReference>